<name>Q7TUC1_PROMP</name>
<dbReference type="RefSeq" id="WP_011132291.1">
    <property type="nucleotide sequence ID" value="NC_005072.1"/>
</dbReference>
<dbReference type="AlphaFoldDB" id="Q7TUC1"/>
<dbReference type="STRING" id="59919.PMM0657"/>
<dbReference type="HOGENOM" id="CLU_2357445_0_0_3"/>
<dbReference type="OrthoDB" id="541939at2"/>
<accession>Q7TUC1</accession>
<evidence type="ECO:0000313" key="2">
    <source>
        <dbReference type="Proteomes" id="UP000001026"/>
    </source>
</evidence>
<dbReference type="Proteomes" id="UP000001026">
    <property type="component" value="Chromosome"/>
</dbReference>
<protein>
    <submittedName>
        <fullName evidence="1">Possible Vanadium/alternative nitrogenase delt</fullName>
    </submittedName>
</protein>
<proteinExistence type="predicted"/>
<sequence length="96" mass="11473">MWELEKIAKVLKYRMLKSEEGLDNKPSILFCGMDSYQKRDLHSEAKKAGFKPVYSMKHPSIKVLMQRSSSRKIETDKYKTTTIDIEHFWYMCRHLL</sequence>
<evidence type="ECO:0000313" key="1">
    <source>
        <dbReference type="EMBL" id="CAE19116.1"/>
    </source>
</evidence>
<dbReference type="EMBL" id="BX548174">
    <property type="protein sequence ID" value="CAE19116.1"/>
    <property type="molecule type" value="Genomic_DNA"/>
</dbReference>
<gene>
    <name evidence="1" type="ordered locus">PMM0657</name>
</gene>
<organism evidence="1 2">
    <name type="scientific">Prochlorococcus marinus subsp. pastoris (strain CCMP1986 / NIES-2087 / MED4)</name>
    <dbReference type="NCBI Taxonomy" id="59919"/>
    <lineage>
        <taxon>Bacteria</taxon>
        <taxon>Bacillati</taxon>
        <taxon>Cyanobacteriota</taxon>
        <taxon>Cyanophyceae</taxon>
        <taxon>Synechococcales</taxon>
        <taxon>Prochlorococcaceae</taxon>
        <taxon>Prochlorococcus</taxon>
    </lineage>
</organism>
<dbReference type="KEGG" id="pmm:PMM0657"/>
<reference evidence="1 2" key="1">
    <citation type="journal article" date="2003" name="Nature">
        <title>Genome divergence in two Prochlorococcus ecotypes reflects oceanic niche differentiation.</title>
        <authorList>
            <person name="Rocap G."/>
            <person name="Larimer F.W."/>
            <person name="Lamerdin J.E."/>
            <person name="Malfatti S."/>
            <person name="Chain P."/>
            <person name="Ahlgren N.A."/>
            <person name="Arellano A."/>
            <person name="Coleman M."/>
            <person name="Hauser L."/>
            <person name="Hess W.R."/>
            <person name="Johnson Z.I."/>
            <person name="Land M.L."/>
            <person name="Lindell D."/>
            <person name="Post A.F."/>
            <person name="Regala W."/>
            <person name="Shah M."/>
            <person name="Shaw S.L."/>
            <person name="Steglich C."/>
            <person name="Sullivan M.B."/>
            <person name="Ting C.S."/>
            <person name="Tolonen A."/>
            <person name="Webb E.A."/>
            <person name="Zinser E.R."/>
            <person name="Chisholm S.W."/>
        </authorList>
    </citation>
    <scope>NUCLEOTIDE SEQUENCE [LARGE SCALE GENOMIC DNA]</scope>
    <source>
        <strain evidence="2">CCMP1986 / NIES-2087 / MED4</strain>
    </source>
</reference>